<dbReference type="Proteomes" id="UP000278886">
    <property type="component" value="Chromosome"/>
</dbReference>
<reference evidence="5" key="1">
    <citation type="submission" date="2018-09" db="EMBL/GenBank/DDBJ databases">
        <title>Genome sequencing of strain 2DFWR-13.</title>
        <authorList>
            <person name="Heo J."/>
            <person name="Kim S.-J."/>
            <person name="Kwon S.-W."/>
        </authorList>
    </citation>
    <scope>NUCLEOTIDE SEQUENCE [LARGE SCALE GENOMIC DNA]</scope>
    <source>
        <strain evidence="5">2DFWR-13</strain>
    </source>
</reference>
<organism evidence="4 5">
    <name type="scientific">Protaetiibacter intestinalis</name>
    <dbReference type="NCBI Taxonomy" id="2419774"/>
    <lineage>
        <taxon>Bacteria</taxon>
        <taxon>Bacillati</taxon>
        <taxon>Actinomycetota</taxon>
        <taxon>Actinomycetes</taxon>
        <taxon>Micrococcales</taxon>
        <taxon>Microbacteriaceae</taxon>
        <taxon>Protaetiibacter</taxon>
    </lineage>
</organism>
<feature type="domain" description="FHA" evidence="3">
    <location>
        <begin position="306"/>
        <end position="362"/>
    </location>
</feature>
<evidence type="ECO:0000256" key="1">
    <source>
        <dbReference type="ARBA" id="ARBA00022553"/>
    </source>
</evidence>
<dbReference type="EMBL" id="CP032630">
    <property type="protein sequence ID" value="AYF98510.1"/>
    <property type="molecule type" value="Genomic_DNA"/>
</dbReference>
<dbReference type="AlphaFoldDB" id="A0A387BJ04"/>
<dbReference type="RefSeq" id="WP_120762857.1">
    <property type="nucleotide sequence ID" value="NZ_CP032630.1"/>
</dbReference>
<keyword evidence="1" id="KW-0597">Phosphoprotein</keyword>
<accession>A0A387BJ04</accession>
<gene>
    <name evidence="4" type="ORF">D7I47_09730</name>
</gene>
<dbReference type="SUPFAM" id="SSF49879">
    <property type="entry name" value="SMAD/FHA domain"/>
    <property type="match status" value="1"/>
</dbReference>
<name>A0A387BJ04_9MICO</name>
<dbReference type="InterPro" id="IPR008984">
    <property type="entry name" value="SMAD_FHA_dom_sf"/>
</dbReference>
<feature type="compositionally biased region" description="Pro residues" evidence="2">
    <location>
        <begin position="145"/>
        <end position="172"/>
    </location>
</feature>
<dbReference type="Pfam" id="PF00498">
    <property type="entry name" value="FHA"/>
    <property type="match status" value="1"/>
</dbReference>
<keyword evidence="5" id="KW-1185">Reference proteome</keyword>
<feature type="region of interest" description="Disordered" evidence="2">
    <location>
        <begin position="237"/>
        <end position="289"/>
    </location>
</feature>
<dbReference type="OrthoDB" id="5485098at2"/>
<evidence type="ECO:0000313" key="5">
    <source>
        <dbReference type="Proteomes" id="UP000278886"/>
    </source>
</evidence>
<evidence type="ECO:0000256" key="2">
    <source>
        <dbReference type="SAM" id="MobiDB-lite"/>
    </source>
</evidence>
<feature type="region of interest" description="Disordered" evidence="2">
    <location>
        <begin position="144"/>
        <end position="172"/>
    </location>
</feature>
<evidence type="ECO:0000259" key="3">
    <source>
        <dbReference type="PROSITE" id="PS50006"/>
    </source>
</evidence>
<proteinExistence type="predicted"/>
<protein>
    <submittedName>
        <fullName evidence="4">FHA domain-containing protein</fullName>
    </submittedName>
</protein>
<dbReference type="InterPro" id="IPR000253">
    <property type="entry name" value="FHA_dom"/>
</dbReference>
<evidence type="ECO:0000313" key="4">
    <source>
        <dbReference type="EMBL" id="AYF98510.1"/>
    </source>
</evidence>
<dbReference type="KEGG" id="lyd:D7I47_09730"/>
<dbReference type="PROSITE" id="PS50006">
    <property type="entry name" value="FHA_DOMAIN"/>
    <property type="match status" value="1"/>
</dbReference>
<dbReference type="CDD" id="cd00060">
    <property type="entry name" value="FHA"/>
    <property type="match status" value="1"/>
</dbReference>
<sequence>MTHRYTAAGDGWLAFVTPGRQLFVGAELDPAVIDRLWARMRDERGPAGILEALTANGLFATPPFAFVEAGDGTVGVIVRGDAVVRAGAEQVSGAGATTWIERRLPGGSVGVTLSGTGSLELPIEAGVVRAGSFASGSAALAAPAPAAPAPAPVAEPAAPAPDPSPAPAPAPVVAPAAVAEPAPAAPEPVASEISEETVVSVDEVGLPPAASAEDAAAPAGGYDYLFGDTMYRSVEDAAVRAEEPEEAEEEAPAAGGDHDGSTVLASSITRTRGSKRAAREAPAPPPPASVFVVLPNGTREPLDQAIVIGRAPSVSGVPAAQLPRLVTVTGGDQDISRSHVRLALEGGTVVVTDLHSRNGTTIVLPNGETQKLRGGEPTPVIVGTVVDLGGGVELRLEEV</sequence>
<dbReference type="Gene3D" id="2.60.200.20">
    <property type="match status" value="1"/>
</dbReference>